<protein>
    <submittedName>
        <fullName evidence="2">Outer membrane protein</fullName>
    </submittedName>
</protein>
<dbReference type="PANTHER" id="PTHR36920">
    <property type="match status" value="1"/>
</dbReference>
<gene>
    <name evidence="2" type="ORF">SAMN04487959_101235</name>
</gene>
<dbReference type="Pfam" id="PF03922">
    <property type="entry name" value="OmpW"/>
    <property type="match status" value="1"/>
</dbReference>
<dbReference type="GO" id="GO:0055085">
    <property type="term" value="P:transmembrane transport"/>
    <property type="evidence" value="ECO:0007669"/>
    <property type="project" value="TreeGrafter"/>
</dbReference>
<feature type="signal peptide" evidence="1">
    <location>
        <begin position="1"/>
        <end position="22"/>
    </location>
</feature>
<evidence type="ECO:0000313" key="3">
    <source>
        <dbReference type="Proteomes" id="UP000199040"/>
    </source>
</evidence>
<dbReference type="InterPro" id="IPR011250">
    <property type="entry name" value="OMP/PagP_B-barrel"/>
</dbReference>
<accession>A0A1I2Y4Y2</accession>
<sequence>MIRNKLLLAAIVAGSTVTVSQAALAYQAGDFLLRGDIAKTSPEGDASDNIESENGFVGSVGYMVHDKLGVTLGSSEEFEHEFSAGAYEGSFEQQPIDLMVQYYPLGGLDARVQPYVGVGANYTRFSGESDGLNIDNTWAAKGELGVDLFVTKNFAFNGFASYTDLDADYSLAGVSDEADVDPLTVGGGVTFRF</sequence>
<reference evidence="2 3" key="1">
    <citation type="submission" date="2016-10" db="EMBL/GenBank/DDBJ databases">
        <authorList>
            <person name="de Groot N.N."/>
        </authorList>
    </citation>
    <scope>NUCLEOTIDE SEQUENCE [LARGE SCALE GENOMIC DNA]</scope>
    <source>
        <strain evidence="2 3">CGMCC 1.6848</strain>
    </source>
</reference>
<dbReference type="PANTHER" id="PTHR36920:SF1">
    <property type="entry name" value="OUTER MEMBRANE PROTEIN W"/>
    <property type="match status" value="1"/>
</dbReference>
<evidence type="ECO:0000313" key="2">
    <source>
        <dbReference type="EMBL" id="SFH20794.1"/>
    </source>
</evidence>
<dbReference type="SUPFAM" id="SSF56925">
    <property type="entry name" value="OMPA-like"/>
    <property type="match status" value="1"/>
</dbReference>
<dbReference type="RefSeq" id="WP_092842801.1">
    <property type="nucleotide sequence ID" value="NZ_FOPY01000001.1"/>
</dbReference>
<name>A0A1I2Y4Y2_9GAMM</name>
<proteinExistence type="predicted"/>
<keyword evidence="3" id="KW-1185">Reference proteome</keyword>
<evidence type="ECO:0000256" key="1">
    <source>
        <dbReference type="SAM" id="SignalP"/>
    </source>
</evidence>
<dbReference type="InterPro" id="IPR005618">
    <property type="entry name" value="OMPW"/>
</dbReference>
<organism evidence="2 3">
    <name type="scientific">Modicisalibacter xianhensis</name>
    <dbReference type="NCBI Taxonomy" id="442341"/>
    <lineage>
        <taxon>Bacteria</taxon>
        <taxon>Pseudomonadati</taxon>
        <taxon>Pseudomonadota</taxon>
        <taxon>Gammaproteobacteria</taxon>
        <taxon>Oceanospirillales</taxon>
        <taxon>Halomonadaceae</taxon>
        <taxon>Modicisalibacter</taxon>
    </lineage>
</organism>
<dbReference type="GO" id="GO:0019867">
    <property type="term" value="C:outer membrane"/>
    <property type="evidence" value="ECO:0007669"/>
    <property type="project" value="InterPro"/>
</dbReference>
<dbReference type="Gene3D" id="2.40.160.20">
    <property type="match status" value="1"/>
</dbReference>
<keyword evidence="1" id="KW-0732">Signal</keyword>
<dbReference type="EMBL" id="FOPY01000001">
    <property type="protein sequence ID" value="SFH20794.1"/>
    <property type="molecule type" value="Genomic_DNA"/>
</dbReference>
<dbReference type="STRING" id="442341.SAMN04487959_101235"/>
<dbReference type="Proteomes" id="UP000199040">
    <property type="component" value="Unassembled WGS sequence"/>
</dbReference>
<dbReference type="AlphaFoldDB" id="A0A1I2Y4Y2"/>
<feature type="chain" id="PRO_5011600917" evidence="1">
    <location>
        <begin position="23"/>
        <end position="193"/>
    </location>
</feature>